<comment type="catalytic activity">
    <reaction evidence="2">
        <text>2 GTP = 3',3'-c-di-GMP + 2 diphosphate</text>
        <dbReference type="Rhea" id="RHEA:24898"/>
        <dbReference type="ChEBI" id="CHEBI:33019"/>
        <dbReference type="ChEBI" id="CHEBI:37565"/>
        <dbReference type="ChEBI" id="CHEBI:58805"/>
        <dbReference type="EC" id="2.7.7.65"/>
    </reaction>
</comment>
<dbReference type="GO" id="GO:0005886">
    <property type="term" value="C:plasma membrane"/>
    <property type="evidence" value="ECO:0007669"/>
    <property type="project" value="TreeGrafter"/>
</dbReference>
<evidence type="ECO:0000256" key="3">
    <source>
        <dbReference type="SAM" id="Phobius"/>
    </source>
</evidence>
<evidence type="ECO:0000313" key="6">
    <source>
        <dbReference type="Proteomes" id="UP000435802"/>
    </source>
</evidence>
<keyword evidence="6" id="KW-1185">Reference proteome</keyword>
<gene>
    <name evidence="5" type="ORF">GR138_08755</name>
</gene>
<feature type="transmembrane region" description="Helical" evidence="3">
    <location>
        <begin position="41"/>
        <end position="59"/>
    </location>
</feature>
<dbReference type="SUPFAM" id="SSF55073">
    <property type="entry name" value="Nucleotide cyclase"/>
    <property type="match status" value="1"/>
</dbReference>
<dbReference type="InterPro" id="IPR029787">
    <property type="entry name" value="Nucleotide_cyclase"/>
</dbReference>
<dbReference type="SMART" id="SM00267">
    <property type="entry name" value="GGDEF"/>
    <property type="match status" value="1"/>
</dbReference>
<dbReference type="Gene3D" id="3.30.70.270">
    <property type="match status" value="1"/>
</dbReference>
<dbReference type="PANTHER" id="PTHR45138:SF9">
    <property type="entry name" value="DIGUANYLATE CYCLASE DGCM-RELATED"/>
    <property type="match status" value="1"/>
</dbReference>
<proteinExistence type="predicted"/>
<sequence length="393" mass="43442">MGVVTLDQVERQIARGFRLLRFAPDIEAAFRKDYAAERVRLAAIWGVIGTLIYDLVYFGDRTMMVDVFTELVIVRFLVFTPFVIGCILAVRRWPDALLYDVLSIAIAVLGVTLPMAVATQSASPYLFVYQNGNSAAFLFFVIALRPRFPAVLVGLVLMCTSHFITTQLTGAFDAVTYSGIITFYVTLSIFLAVSAYFLERMDRQNFLNQLRGSLLYAQLEYNSERDELTGLLNRRSLARICARLWSGTPQSAVAAILLDIDHFKRFNDVHGHIEGDACLRAISQCIRDTADEASFVFRFGGEEMLVLSPIREPLTALAAAERIRVAIESLAMRHRGLEEGCVTVSLGVAFAAPSQVTLEGLLRDADSALYEAKRKGRNMVVLAGGTVAGTRVA</sequence>
<dbReference type="AlphaFoldDB" id="A0A6N8SCL2"/>
<dbReference type="CDD" id="cd01949">
    <property type="entry name" value="GGDEF"/>
    <property type="match status" value="1"/>
</dbReference>
<dbReference type="Proteomes" id="UP000435802">
    <property type="component" value="Unassembled WGS sequence"/>
</dbReference>
<evidence type="ECO:0000313" key="5">
    <source>
        <dbReference type="EMBL" id="MXN45278.1"/>
    </source>
</evidence>
<dbReference type="OrthoDB" id="9759607at2"/>
<name>A0A6N8SCL2_9HYPH</name>
<dbReference type="NCBIfam" id="TIGR00254">
    <property type="entry name" value="GGDEF"/>
    <property type="match status" value="1"/>
</dbReference>
<organism evidence="5 6">
    <name type="scientific">Shinella kummerowiae</name>
    <dbReference type="NCBI Taxonomy" id="417745"/>
    <lineage>
        <taxon>Bacteria</taxon>
        <taxon>Pseudomonadati</taxon>
        <taxon>Pseudomonadota</taxon>
        <taxon>Alphaproteobacteria</taxon>
        <taxon>Hyphomicrobiales</taxon>
        <taxon>Rhizobiaceae</taxon>
        <taxon>Shinella</taxon>
    </lineage>
</organism>
<dbReference type="GO" id="GO:0052621">
    <property type="term" value="F:diguanylate cyclase activity"/>
    <property type="evidence" value="ECO:0007669"/>
    <property type="project" value="UniProtKB-EC"/>
</dbReference>
<evidence type="ECO:0000256" key="1">
    <source>
        <dbReference type="ARBA" id="ARBA00012528"/>
    </source>
</evidence>
<feature type="transmembrane region" description="Helical" evidence="3">
    <location>
        <begin position="97"/>
        <end position="118"/>
    </location>
</feature>
<reference evidence="5 6" key="1">
    <citation type="submission" date="2019-12" db="EMBL/GenBank/DDBJ databases">
        <title>Shinella kummerowiae sp. nov., a symbiotic bacterium isolated from root nodules of the herbal legume Kummerowia stipulacea.</title>
        <authorList>
            <person name="Gao J."/>
        </authorList>
    </citation>
    <scope>NUCLEOTIDE SEQUENCE [LARGE SCALE GENOMIC DNA]</scope>
    <source>
        <strain evidence="5 6">CCBAU 25048</strain>
    </source>
</reference>
<dbReference type="InterPro" id="IPR043128">
    <property type="entry name" value="Rev_trsase/Diguanyl_cyclase"/>
</dbReference>
<dbReference type="PROSITE" id="PS50887">
    <property type="entry name" value="GGDEF"/>
    <property type="match status" value="1"/>
</dbReference>
<keyword evidence="3" id="KW-0472">Membrane</keyword>
<dbReference type="PANTHER" id="PTHR45138">
    <property type="entry name" value="REGULATORY COMPONENTS OF SENSORY TRANSDUCTION SYSTEM"/>
    <property type="match status" value="1"/>
</dbReference>
<accession>A0A6N8SCL2</accession>
<dbReference type="InterPro" id="IPR050469">
    <property type="entry name" value="Diguanylate_Cyclase"/>
</dbReference>
<feature type="domain" description="GGDEF" evidence="4">
    <location>
        <begin position="251"/>
        <end position="385"/>
    </location>
</feature>
<evidence type="ECO:0000256" key="2">
    <source>
        <dbReference type="ARBA" id="ARBA00034247"/>
    </source>
</evidence>
<dbReference type="InterPro" id="IPR000160">
    <property type="entry name" value="GGDEF_dom"/>
</dbReference>
<dbReference type="EC" id="2.7.7.65" evidence="1"/>
<dbReference type="GO" id="GO:0043709">
    <property type="term" value="P:cell adhesion involved in single-species biofilm formation"/>
    <property type="evidence" value="ECO:0007669"/>
    <property type="project" value="TreeGrafter"/>
</dbReference>
<feature type="transmembrane region" description="Helical" evidence="3">
    <location>
        <begin position="71"/>
        <end position="90"/>
    </location>
</feature>
<dbReference type="GO" id="GO:1902201">
    <property type="term" value="P:negative regulation of bacterial-type flagellum-dependent cell motility"/>
    <property type="evidence" value="ECO:0007669"/>
    <property type="project" value="TreeGrafter"/>
</dbReference>
<keyword evidence="3" id="KW-1133">Transmembrane helix</keyword>
<dbReference type="EMBL" id="WUMK01000003">
    <property type="protein sequence ID" value="MXN45278.1"/>
    <property type="molecule type" value="Genomic_DNA"/>
</dbReference>
<keyword evidence="3" id="KW-0812">Transmembrane</keyword>
<dbReference type="Pfam" id="PF00990">
    <property type="entry name" value="GGDEF"/>
    <property type="match status" value="1"/>
</dbReference>
<evidence type="ECO:0000259" key="4">
    <source>
        <dbReference type="PROSITE" id="PS50887"/>
    </source>
</evidence>
<dbReference type="FunFam" id="3.30.70.270:FF:000001">
    <property type="entry name" value="Diguanylate cyclase domain protein"/>
    <property type="match status" value="1"/>
</dbReference>
<feature type="transmembrane region" description="Helical" evidence="3">
    <location>
        <begin position="175"/>
        <end position="198"/>
    </location>
</feature>
<protein>
    <recommendedName>
        <fullName evidence="1">diguanylate cyclase</fullName>
        <ecNumber evidence="1">2.7.7.65</ecNumber>
    </recommendedName>
</protein>
<comment type="caution">
    <text evidence="5">The sequence shown here is derived from an EMBL/GenBank/DDBJ whole genome shotgun (WGS) entry which is preliminary data.</text>
</comment>